<dbReference type="InterPro" id="IPR027806">
    <property type="entry name" value="HARBI1_dom"/>
</dbReference>
<name>A0A6G0Y558_APHCR</name>
<dbReference type="GO" id="GO:0005634">
    <property type="term" value="C:nucleus"/>
    <property type="evidence" value="ECO:0007669"/>
    <property type="project" value="UniProtKB-SubCell"/>
</dbReference>
<comment type="subcellular location">
    <subcellularLocation>
        <location evidence="2">Nucleus</location>
    </subcellularLocation>
</comment>
<evidence type="ECO:0000256" key="4">
    <source>
        <dbReference type="ARBA" id="ARBA00022722"/>
    </source>
</evidence>
<keyword evidence="7" id="KW-0539">Nucleus</keyword>
<comment type="caution">
    <text evidence="9">The sequence shown here is derived from an EMBL/GenBank/DDBJ whole genome shotgun (WGS) entry which is preliminary data.</text>
</comment>
<protein>
    <submittedName>
        <fullName evidence="9">Protein ALP1-like</fullName>
    </submittedName>
</protein>
<evidence type="ECO:0000256" key="2">
    <source>
        <dbReference type="ARBA" id="ARBA00004123"/>
    </source>
</evidence>
<keyword evidence="10" id="KW-1185">Reference proteome</keyword>
<evidence type="ECO:0000256" key="5">
    <source>
        <dbReference type="ARBA" id="ARBA00022723"/>
    </source>
</evidence>
<evidence type="ECO:0000313" key="9">
    <source>
        <dbReference type="EMBL" id="KAF0749288.1"/>
    </source>
</evidence>
<evidence type="ECO:0000259" key="8">
    <source>
        <dbReference type="Pfam" id="PF13359"/>
    </source>
</evidence>
<evidence type="ECO:0000256" key="6">
    <source>
        <dbReference type="ARBA" id="ARBA00022801"/>
    </source>
</evidence>
<dbReference type="InterPro" id="IPR045249">
    <property type="entry name" value="HARBI1-like"/>
</dbReference>
<evidence type="ECO:0000313" key="10">
    <source>
        <dbReference type="Proteomes" id="UP000478052"/>
    </source>
</evidence>
<evidence type="ECO:0000256" key="3">
    <source>
        <dbReference type="ARBA" id="ARBA00006958"/>
    </source>
</evidence>
<evidence type="ECO:0000256" key="1">
    <source>
        <dbReference type="ARBA" id="ARBA00001968"/>
    </source>
</evidence>
<dbReference type="OrthoDB" id="6577625at2759"/>
<organism evidence="9 10">
    <name type="scientific">Aphis craccivora</name>
    <name type="common">Cowpea aphid</name>
    <dbReference type="NCBI Taxonomy" id="307492"/>
    <lineage>
        <taxon>Eukaryota</taxon>
        <taxon>Metazoa</taxon>
        <taxon>Ecdysozoa</taxon>
        <taxon>Arthropoda</taxon>
        <taxon>Hexapoda</taxon>
        <taxon>Insecta</taxon>
        <taxon>Pterygota</taxon>
        <taxon>Neoptera</taxon>
        <taxon>Paraneoptera</taxon>
        <taxon>Hemiptera</taxon>
        <taxon>Sternorrhyncha</taxon>
        <taxon>Aphidomorpha</taxon>
        <taxon>Aphidoidea</taxon>
        <taxon>Aphididae</taxon>
        <taxon>Aphidini</taxon>
        <taxon>Aphis</taxon>
        <taxon>Aphis</taxon>
    </lineage>
</organism>
<dbReference type="PANTHER" id="PTHR22930:SF269">
    <property type="entry name" value="NUCLEASE HARBI1-LIKE PROTEIN"/>
    <property type="match status" value="1"/>
</dbReference>
<dbReference type="GO" id="GO:0004518">
    <property type="term" value="F:nuclease activity"/>
    <property type="evidence" value="ECO:0007669"/>
    <property type="project" value="UniProtKB-KW"/>
</dbReference>
<evidence type="ECO:0000256" key="7">
    <source>
        <dbReference type="ARBA" id="ARBA00023242"/>
    </source>
</evidence>
<keyword evidence="6" id="KW-0378">Hydrolase</keyword>
<dbReference type="GO" id="GO:0016787">
    <property type="term" value="F:hydrolase activity"/>
    <property type="evidence" value="ECO:0007669"/>
    <property type="project" value="UniProtKB-KW"/>
</dbReference>
<keyword evidence="4" id="KW-0540">Nuclease</keyword>
<accession>A0A6G0Y558</accession>
<comment type="cofactor">
    <cofactor evidence="1">
        <name>a divalent metal cation</name>
        <dbReference type="ChEBI" id="CHEBI:60240"/>
    </cofactor>
</comment>
<dbReference type="AlphaFoldDB" id="A0A6G0Y558"/>
<proteinExistence type="inferred from homology"/>
<reference evidence="9 10" key="1">
    <citation type="submission" date="2019-08" db="EMBL/GenBank/DDBJ databases">
        <title>Whole genome of Aphis craccivora.</title>
        <authorList>
            <person name="Voronova N.V."/>
            <person name="Shulinski R.S."/>
            <person name="Bandarenka Y.V."/>
            <person name="Zhorov D.G."/>
            <person name="Warner D."/>
        </authorList>
    </citation>
    <scope>NUCLEOTIDE SEQUENCE [LARGE SCALE GENOMIC DNA]</scope>
    <source>
        <strain evidence="9">180601</strain>
        <tissue evidence="9">Whole Body</tissue>
    </source>
</reference>
<dbReference type="GO" id="GO:0046872">
    <property type="term" value="F:metal ion binding"/>
    <property type="evidence" value="ECO:0007669"/>
    <property type="project" value="UniProtKB-KW"/>
</dbReference>
<dbReference type="EMBL" id="VUJU01006156">
    <property type="protein sequence ID" value="KAF0749288.1"/>
    <property type="molecule type" value="Genomic_DNA"/>
</dbReference>
<feature type="domain" description="DDE Tnp4" evidence="8">
    <location>
        <begin position="153"/>
        <end position="319"/>
    </location>
</feature>
<comment type="similarity">
    <text evidence="3">Belongs to the HARBI1 family.</text>
</comment>
<dbReference type="Proteomes" id="UP000478052">
    <property type="component" value="Unassembled WGS sequence"/>
</dbReference>
<keyword evidence="5" id="KW-0479">Metal-binding</keyword>
<dbReference type="PANTHER" id="PTHR22930">
    <property type="match status" value="1"/>
</dbReference>
<dbReference type="Pfam" id="PF13359">
    <property type="entry name" value="DDE_Tnp_4"/>
    <property type="match status" value="1"/>
</dbReference>
<sequence>MSSDEDDVILLWWWARQKKNFKKTSTSVVANELHSDPDKFKTFYRMSKIGPKIFKKDTNFRIAVPVEERILITLRLLKKYYFRFLATGCNFRALAQHFMRGETTVGKIIAETTEAIWECLQPTYLPVPSLELWKNIAARYDLLWQLPHCLGSIDGKHIRIKKFNNTGSRNFNYKGFFSIQLLACADADGCFITVDIGDLGRNSDSGVFRLSRLGRWLEIGKMDVPQSEPLPYDNEGPNFPYYFCGDEAFPLKSYLLRPYPQKTLNDQKRIFNCRLSRGRKSVECAFGMMVSKFRVFETPIACSESTVISIVKCACALHNYIRKTEGKLYEKQNMNSQDENNIPQHLKTTQHQQAVHNLSTASSVREYLSSYFLRPEVSLPWQWKYALYSVANYIQSDVPKLYINMIFTSKNSKKILFFKLALYINTSKNSKKILFFKLALFINQII</sequence>
<gene>
    <name evidence="9" type="ORF">FWK35_00016031</name>
</gene>